<name>A0A974E3D4_XENLA</name>
<gene>
    <name evidence="2" type="ORF">XELAEV_18008267mg</name>
</gene>
<dbReference type="Proteomes" id="UP000694892">
    <property type="component" value="Chromosome 1L"/>
</dbReference>
<feature type="compositionally biased region" description="Basic and acidic residues" evidence="1">
    <location>
        <begin position="117"/>
        <end position="137"/>
    </location>
</feature>
<dbReference type="AlphaFoldDB" id="A0A974E3D4"/>
<reference evidence="3" key="1">
    <citation type="journal article" date="2016" name="Nature">
        <title>Genome evolution in the allotetraploid frog Xenopus laevis.</title>
        <authorList>
            <person name="Session A.M."/>
            <person name="Uno Y."/>
            <person name="Kwon T."/>
            <person name="Chapman J.A."/>
            <person name="Toyoda A."/>
            <person name="Takahashi S."/>
            <person name="Fukui A."/>
            <person name="Hikosaka A."/>
            <person name="Suzuki A."/>
            <person name="Kondo M."/>
            <person name="van Heeringen S.J."/>
            <person name="Quigley I."/>
            <person name="Heinz S."/>
            <person name="Ogino H."/>
            <person name="Ochi H."/>
            <person name="Hellsten U."/>
            <person name="Lyons J.B."/>
            <person name="Simakov O."/>
            <person name="Putnam N."/>
            <person name="Stites J."/>
            <person name="Kuroki Y."/>
            <person name="Tanaka T."/>
            <person name="Michiue T."/>
            <person name="Watanabe M."/>
            <person name="Bogdanovic O."/>
            <person name="Lister R."/>
            <person name="Georgiou G."/>
            <person name="Paranjpe S.S."/>
            <person name="van Kruijsbergen I."/>
            <person name="Shu S."/>
            <person name="Carlson J."/>
            <person name="Kinoshita T."/>
            <person name="Ohta Y."/>
            <person name="Mawaribuchi S."/>
            <person name="Jenkins J."/>
            <person name="Grimwood J."/>
            <person name="Schmutz J."/>
            <person name="Mitros T."/>
            <person name="Mozaffari S.V."/>
            <person name="Suzuki Y."/>
            <person name="Haramoto Y."/>
            <person name="Yamamoto T.S."/>
            <person name="Takagi C."/>
            <person name="Heald R."/>
            <person name="Miller K."/>
            <person name="Haudenschild C."/>
            <person name="Kitzman J."/>
            <person name="Nakayama T."/>
            <person name="Izutsu Y."/>
            <person name="Robert J."/>
            <person name="Fortriede J."/>
            <person name="Burns K."/>
            <person name="Lotay V."/>
            <person name="Karimi K."/>
            <person name="Yasuoka Y."/>
            <person name="Dichmann D.S."/>
            <person name="Flajnik M.F."/>
            <person name="Houston D.W."/>
            <person name="Shendure J."/>
            <person name="DuPasquier L."/>
            <person name="Vize P.D."/>
            <person name="Zorn A.M."/>
            <person name="Ito M."/>
            <person name="Marcotte E.M."/>
            <person name="Wallingford J.B."/>
            <person name="Ito Y."/>
            <person name="Asashima M."/>
            <person name="Ueno N."/>
            <person name="Matsuda Y."/>
            <person name="Veenstra G.J."/>
            <person name="Fujiyama A."/>
            <person name="Harland R.M."/>
            <person name="Taira M."/>
            <person name="Rokhsar D.S."/>
        </authorList>
    </citation>
    <scope>NUCLEOTIDE SEQUENCE [LARGE SCALE GENOMIC DNA]</scope>
    <source>
        <strain evidence="3">J</strain>
    </source>
</reference>
<sequence>MAFRYSLPCEDCEGKLGVASRFQSPHSCFFKNDQLYGCILVCWQVTVLCYCSVSVEEEKGNRKKQKTQYRWKQEKEHRKENGKKLRSGLKIKGVKGKKKEAEVKEQEALIRAMGENKGGKGREKENLKKHKEENRTG</sequence>
<feature type="compositionally biased region" description="Basic and acidic residues" evidence="1">
    <location>
        <begin position="71"/>
        <end position="83"/>
    </location>
</feature>
<protein>
    <submittedName>
        <fullName evidence="2">Uncharacterized protein</fullName>
    </submittedName>
</protein>
<proteinExistence type="predicted"/>
<evidence type="ECO:0000256" key="1">
    <source>
        <dbReference type="SAM" id="MobiDB-lite"/>
    </source>
</evidence>
<dbReference type="EMBL" id="CM004466">
    <property type="protein sequence ID" value="OCU02503.1"/>
    <property type="molecule type" value="Genomic_DNA"/>
</dbReference>
<feature type="compositionally biased region" description="Basic residues" evidence="1">
    <location>
        <begin position="84"/>
        <end position="97"/>
    </location>
</feature>
<accession>A0A974E3D4</accession>
<feature type="region of interest" description="Disordered" evidence="1">
    <location>
        <begin position="56"/>
        <end position="97"/>
    </location>
</feature>
<evidence type="ECO:0000313" key="2">
    <source>
        <dbReference type="EMBL" id="OCU02503.1"/>
    </source>
</evidence>
<feature type="region of interest" description="Disordered" evidence="1">
    <location>
        <begin position="111"/>
        <end position="137"/>
    </location>
</feature>
<organism evidence="2 3">
    <name type="scientific">Xenopus laevis</name>
    <name type="common">African clawed frog</name>
    <dbReference type="NCBI Taxonomy" id="8355"/>
    <lineage>
        <taxon>Eukaryota</taxon>
        <taxon>Metazoa</taxon>
        <taxon>Chordata</taxon>
        <taxon>Craniata</taxon>
        <taxon>Vertebrata</taxon>
        <taxon>Euteleostomi</taxon>
        <taxon>Amphibia</taxon>
        <taxon>Batrachia</taxon>
        <taxon>Anura</taxon>
        <taxon>Pipoidea</taxon>
        <taxon>Pipidae</taxon>
        <taxon>Xenopodinae</taxon>
        <taxon>Xenopus</taxon>
        <taxon>Xenopus</taxon>
    </lineage>
</organism>
<evidence type="ECO:0000313" key="3">
    <source>
        <dbReference type="Proteomes" id="UP000694892"/>
    </source>
</evidence>